<dbReference type="SMART" id="SM00257">
    <property type="entry name" value="LysM"/>
    <property type="match status" value="2"/>
</dbReference>
<dbReference type="PROSITE" id="PS51782">
    <property type="entry name" value="LYSM"/>
    <property type="match status" value="2"/>
</dbReference>
<dbReference type="Gene3D" id="3.10.350.10">
    <property type="entry name" value="LysM domain"/>
    <property type="match status" value="2"/>
</dbReference>
<dbReference type="InterPro" id="IPR018392">
    <property type="entry name" value="LysM"/>
</dbReference>
<evidence type="ECO:0000313" key="4">
    <source>
        <dbReference type="Proteomes" id="UP000229317"/>
    </source>
</evidence>
<keyword evidence="1" id="KW-0812">Transmembrane</keyword>
<organism evidence="3 4">
    <name type="scientific">Candidatus Portnoybacteria bacterium CG11_big_fil_rev_8_21_14_0_20_40_15</name>
    <dbReference type="NCBI Taxonomy" id="1974817"/>
    <lineage>
        <taxon>Bacteria</taxon>
        <taxon>Candidatus Portnoyibacteriota</taxon>
    </lineage>
</organism>
<accession>A0A2H0KTL1</accession>
<proteinExistence type="predicted"/>
<dbReference type="CDD" id="cd12797">
    <property type="entry name" value="M23_peptidase"/>
    <property type="match status" value="1"/>
</dbReference>
<dbReference type="CDD" id="cd00118">
    <property type="entry name" value="LysM"/>
    <property type="match status" value="2"/>
</dbReference>
<dbReference type="Proteomes" id="UP000229317">
    <property type="component" value="Unassembled WGS sequence"/>
</dbReference>
<evidence type="ECO:0000256" key="1">
    <source>
        <dbReference type="SAM" id="Phobius"/>
    </source>
</evidence>
<feature type="transmembrane region" description="Helical" evidence="1">
    <location>
        <begin position="37"/>
        <end position="56"/>
    </location>
</feature>
<dbReference type="InterPro" id="IPR016047">
    <property type="entry name" value="M23ase_b-sheet_dom"/>
</dbReference>
<protein>
    <recommendedName>
        <fullName evidence="2">LysM domain-containing protein</fullName>
    </recommendedName>
</protein>
<dbReference type="AlphaFoldDB" id="A0A2H0KTL1"/>
<dbReference type="Gene3D" id="2.70.70.10">
    <property type="entry name" value="Glucose Permease (Domain IIA)"/>
    <property type="match status" value="1"/>
</dbReference>
<dbReference type="EMBL" id="PCVO01000014">
    <property type="protein sequence ID" value="PIQ75493.1"/>
    <property type="molecule type" value="Genomic_DNA"/>
</dbReference>
<gene>
    <name evidence="3" type="ORF">COV84_00900</name>
</gene>
<keyword evidence="1" id="KW-1133">Transmembrane helix</keyword>
<feature type="domain" description="LysM" evidence="2">
    <location>
        <begin position="209"/>
        <end position="253"/>
    </location>
</feature>
<evidence type="ECO:0000259" key="2">
    <source>
        <dbReference type="PROSITE" id="PS51782"/>
    </source>
</evidence>
<evidence type="ECO:0000313" key="3">
    <source>
        <dbReference type="EMBL" id="PIQ75493.1"/>
    </source>
</evidence>
<dbReference type="InterPro" id="IPR050570">
    <property type="entry name" value="Cell_wall_metabolism_enzyme"/>
</dbReference>
<dbReference type="GO" id="GO:0004222">
    <property type="term" value="F:metalloendopeptidase activity"/>
    <property type="evidence" value="ECO:0007669"/>
    <property type="project" value="TreeGrafter"/>
</dbReference>
<dbReference type="PANTHER" id="PTHR21666:SF270">
    <property type="entry name" value="MUREIN HYDROLASE ACTIVATOR ENVC"/>
    <property type="match status" value="1"/>
</dbReference>
<name>A0A2H0KTL1_9BACT</name>
<sequence>MRTSQKLNKISAKKGAENSNKSLRQVIFSFFWGQRKWLASFAIIFFVVLSLDLYGLPCTKEESLKPHLFGEEIGEIVVGEIQATSASDQTAQSSAQNGVLGGPMVFGSLIAPVAQAQIDFSADDQFEDYDLLVIQNNSVVSSANPSGTVNFAGFRREILTYIVKQGDNPEKIAMGFDINTDTLLFANGLSEYSIIKPGQELMILPINGVRVQVGKSDTVDSIAKKYKGDKMEIIAFNYLSLEGTIKAGDYLIIPDGELPPAPKAAPRYATPTNKYAISTIPAGWLIIPTSGHDWGRIHAANGVDIANVCGTPVYAAAAGKVILSDGVGYNGGYGKYIKIQHPNGVVTLYGHASKLLVDQGEQVAQGQLIMLMGTTGRSTGCHLHFEVRGATNPLAGKARNY</sequence>
<feature type="domain" description="LysM" evidence="2">
    <location>
        <begin position="159"/>
        <end position="203"/>
    </location>
</feature>
<comment type="caution">
    <text evidence="3">The sequence shown here is derived from an EMBL/GenBank/DDBJ whole genome shotgun (WGS) entry which is preliminary data.</text>
</comment>
<keyword evidence="1" id="KW-0472">Membrane</keyword>
<dbReference type="InterPro" id="IPR036779">
    <property type="entry name" value="LysM_dom_sf"/>
</dbReference>
<reference evidence="3 4" key="1">
    <citation type="submission" date="2017-09" db="EMBL/GenBank/DDBJ databases">
        <title>Depth-based differentiation of microbial function through sediment-hosted aquifers and enrichment of novel symbionts in the deep terrestrial subsurface.</title>
        <authorList>
            <person name="Probst A.J."/>
            <person name="Ladd B."/>
            <person name="Jarett J.K."/>
            <person name="Geller-Mcgrath D.E."/>
            <person name="Sieber C.M."/>
            <person name="Emerson J.B."/>
            <person name="Anantharaman K."/>
            <person name="Thomas B.C."/>
            <person name="Malmstrom R."/>
            <person name="Stieglmeier M."/>
            <person name="Klingl A."/>
            <person name="Woyke T."/>
            <person name="Ryan C.M."/>
            <person name="Banfield J.F."/>
        </authorList>
    </citation>
    <scope>NUCLEOTIDE SEQUENCE [LARGE SCALE GENOMIC DNA]</scope>
    <source>
        <strain evidence="3">CG11_big_fil_rev_8_21_14_0_20_40_15</strain>
    </source>
</reference>
<dbReference type="Pfam" id="PF01551">
    <property type="entry name" value="Peptidase_M23"/>
    <property type="match status" value="1"/>
</dbReference>
<dbReference type="Pfam" id="PF01476">
    <property type="entry name" value="LysM"/>
    <property type="match status" value="2"/>
</dbReference>
<dbReference type="SUPFAM" id="SSF51261">
    <property type="entry name" value="Duplicated hybrid motif"/>
    <property type="match status" value="1"/>
</dbReference>
<dbReference type="InterPro" id="IPR011055">
    <property type="entry name" value="Dup_hybrid_motif"/>
</dbReference>
<dbReference type="PANTHER" id="PTHR21666">
    <property type="entry name" value="PEPTIDASE-RELATED"/>
    <property type="match status" value="1"/>
</dbReference>